<gene>
    <name evidence="1" type="ORF">IAD32_00115</name>
</gene>
<reference evidence="1" key="1">
    <citation type="submission" date="2020-10" db="EMBL/GenBank/DDBJ databases">
        <authorList>
            <person name="Gilroy R."/>
        </authorList>
    </citation>
    <scope>NUCLEOTIDE SEQUENCE</scope>
    <source>
        <strain evidence="1">ChiSjej1B19-3389</strain>
    </source>
</reference>
<dbReference type="EMBL" id="DVFW01000002">
    <property type="protein sequence ID" value="HIQ79674.1"/>
    <property type="molecule type" value="Genomic_DNA"/>
</dbReference>
<comment type="caution">
    <text evidence="1">The sequence shown here is derived from an EMBL/GenBank/DDBJ whole genome shotgun (WGS) entry which is preliminary data.</text>
</comment>
<evidence type="ECO:0000313" key="1">
    <source>
        <dbReference type="EMBL" id="HIQ79674.1"/>
    </source>
</evidence>
<protein>
    <submittedName>
        <fullName evidence="1">Nucleotidyltransferase family protein</fullName>
    </submittedName>
</protein>
<sequence length="405" mass="46432">MSKVRDFAFFQEYRYLLQLVAAAVNCTMPPKPPKGLNWRMLLQIAQETAFAPAAFCAVSAMAQEDRPPREVFEKLYGAFFREAQNNHIRDTALTQLADFCEEHAICNMALKGSYIKRFYPQPEMRYMVDIDFLIQQDCEKAVHTFLVKNGYRCSGQGQVHNVYQNAQKVTLELHKRLVAQNGQNAPYFEIVWDRAVVRSGKKYTYDMCAVDFYVYMLAHCAHHFFYGGIAPRMLLDFYICRHMLLSQKDEKPLALALAQTGLAAFENKMHTLACDWFSPDGKGLEESALSRYIAQNGKMGTVKNIVLTKAAVVLYSGKKVSKSGYILKKLFPPRMALCKEYAALQKAPFLYPFFLPGVWCTYLKRALKGKRAFRSAAFVKNLDQEQKEIESLRDIICELQIAHYI</sequence>
<dbReference type="Proteomes" id="UP000886787">
    <property type="component" value="Unassembled WGS sequence"/>
</dbReference>
<dbReference type="AlphaFoldDB" id="A0A9D0ZG52"/>
<dbReference type="InterPro" id="IPR039498">
    <property type="entry name" value="NTP_transf_5"/>
</dbReference>
<reference evidence="1" key="2">
    <citation type="journal article" date="2021" name="PeerJ">
        <title>Extensive microbial diversity within the chicken gut microbiome revealed by metagenomics and culture.</title>
        <authorList>
            <person name="Gilroy R."/>
            <person name="Ravi A."/>
            <person name="Getino M."/>
            <person name="Pursley I."/>
            <person name="Horton D.L."/>
            <person name="Alikhan N.F."/>
            <person name="Baker D."/>
            <person name="Gharbi K."/>
            <person name="Hall N."/>
            <person name="Watson M."/>
            <person name="Adriaenssens E.M."/>
            <person name="Foster-Nyarko E."/>
            <person name="Jarju S."/>
            <person name="Secka A."/>
            <person name="Antonio M."/>
            <person name="Oren A."/>
            <person name="Chaudhuri R.R."/>
            <person name="La Ragione R."/>
            <person name="Hildebrand F."/>
            <person name="Pallen M.J."/>
        </authorList>
    </citation>
    <scope>NUCLEOTIDE SEQUENCE</scope>
    <source>
        <strain evidence="1">ChiSjej1B19-3389</strain>
    </source>
</reference>
<proteinExistence type="predicted"/>
<dbReference type="Pfam" id="PF14907">
    <property type="entry name" value="NTP_transf_5"/>
    <property type="match status" value="1"/>
</dbReference>
<organism evidence="1 2">
    <name type="scientific">Candidatus Scatavimonas merdigallinarum</name>
    <dbReference type="NCBI Taxonomy" id="2840914"/>
    <lineage>
        <taxon>Bacteria</taxon>
        <taxon>Bacillati</taxon>
        <taxon>Bacillota</taxon>
        <taxon>Clostridia</taxon>
        <taxon>Eubacteriales</taxon>
        <taxon>Oscillospiraceae</taxon>
        <taxon>Oscillospiraceae incertae sedis</taxon>
        <taxon>Candidatus Scatavimonas</taxon>
    </lineage>
</organism>
<accession>A0A9D0ZG52</accession>
<name>A0A9D0ZG52_9FIRM</name>
<evidence type="ECO:0000313" key="2">
    <source>
        <dbReference type="Proteomes" id="UP000886787"/>
    </source>
</evidence>